<dbReference type="Pfam" id="PF06985">
    <property type="entry name" value="HET"/>
    <property type="match status" value="1"/>
</dbReference>
<gene>
    <name evidence="2" type="ORF">TRIVIDRAFT_131859</name>
</gene>
<feature type="non-terminal residue" evidence="2">
    <location>
        <position position="1"/>
    </location>
</feature>
<organism evidence="2 3">
    <name type="scientific">Hypocrea virens (strain Gv29-8 / FGSC 10586)</name>
    <name type="common">Gliocladium virens</name>
    <name type="synonym">Trichoderma virens</name>
    <dbReference type="NCBI Taxonomy" id="413071"/>
    <lineage>
        <taxon>Eukaryota</taxon>
        <taxon>Fungi</taxon>
        <taxon>Dikarya</taxon>
        <taxon>Ascomycota</taxon>
        <taxon>Pezizomycotina</taxon>
        <taxon>Sordariomycetes</taxon>
        <taxon>Hypocreomycetidae</taxon>
        <taxon>Hypocreales</taxon>
        <taxon>Hypocreaceae</taxon>
        <taxon>Trichoderma</taxon>
    </lineage>
</organism>
<dbReference type="OMA" id="DEHYIAL"/>
<dbReference type="InterPro" id="IPR010730">
    <property type="entry name" value="HET"/>
</dbReference>
<dbReference type="GeneID" id="25787540"/>
<feature type="non-terminal residue" evidence="2">
    <location>
        <position position="94"/>
    </location>
</feature>
<comment type="caution">
    <text evidence="2">The sequence shown here is derived from an EMBL/GenBank/DDBJ whole genome shotgun (WGS) entry which is preliminary data.</text>
</comment>
<dbReference type="HOGENOM" id="CLU_004184_6_2_1"/>
<dbReference type="InterPro" id="IPR052895">
    <property type="entry name" value="HetReg/Transcr_Mod"/>
</dbReference>
<dbReference type="VEuPathDB" id="FungiDB:TRIVIDRAFT_131859"/>
<dbReference type="OrthoDB" id="3553147at2759"/>
<evidence type="ECO:0000259" key="1">
    <source>
        <dbReference type="Pfam" id="PF06985"/>
    </source>
</evidence>
<sequence length="94" mass="10865">IRCHLQQHDLRRKPKFEALSYVWGDPSNPTDIICCGEIMPVGRNLDAALRRLRSPFIQRVLWVDALCINQKDPVEQASQVGMINYIYSRAKQVL</sequence>
<accession>G9MUM3</accession>
<evidence type="ECO:0000313" key="3">
    <source>
        <dbReference type="Proteomes" id="UP000007115"/>
    </source>
</evidence>
<keyword evidence="3" id="KW-1185">Reference proteome</keyword>
<dbReference type="Proteomes" id="UP000007115">
    <property type="component" value="Unassembled WGS sequence"/>
</dbReference>
<dbReference type="InParanoid" id="G9MUM3"/>
<dbReference type="PANTHER" id="PTHR24148:SF64">
    <property type="entry name" value="HETEROKARYON INCOMPATIBILITY DOMAIN-CONTAINING PROTEIN"/>
    <property type="match status" value="1"/>
</dbReference>
<dbReference type="EMBL" id="ABDF02000059">
    <property type="protein sequence ID" value="EHK21864.1"/>
    <property type="molecule type" value="Genomic_DNA"/>
</dbReference>
<feature type="domain" description="Heterokaryon incompatibility" evidence="1">
    <location>
        <begin position="16"/>
        <end position="94"/>
    </location>
</feature>
<proteinExistence type="predicted"/>
<dbReference type="AlphaFoldDB" id="G9MUM3"/>
<reference evidence="2 3" key="1">
    <citation type="journal article" date="2011" name="Genome Biol.">
        <title>Comparative genome sequence analysis underscores mycoparasitism as the ancestral life style of Trichoderma.</title>
        <authorList>
            <person name="Kubicek C.P."/>
            <person name="Herrera-Estrella A."/>
            <person name="Seidl-Seiboth V."/>
            <person name="Martinez D.A."/>
            <person name="Druzhinina I.S."/>
            <person name="Thon M."/>
            <person name="Zeilinger S."/>
            <person name="Casas-Flores S."/>
            <person name="Horwitz B.A."/>
            <person name="Mukherjee P.K."/>
            <person name="Mukherjee M."/>
            <person name="Kredics L."/>
            <person name="Alcaraz L.D."/>
            <person name="Aerts A."/>
            <person name="Antal Z."/>
            <person name="Atanasova L."/>
            <person name="Cervantes-Badillo M.G."/>
            <person name="Challacombe J."/>
            <person name="Chertkov O."/>
            <person name="McCluskey K."/>
            <person name="Coulpier F."/>
            <person name="Deshpande N."/>
            <person name="von Doehren H."/>
            <person name="Ebbole D.J."/>
            <person name="Esquivel-Naranjo E.U."/>
            <person name="Fekete E."/>
            <person name="Flipphi M."/>
            <person name="Glaser F."/>
            <person name="Gomez-Rodriguez E.Y."/>
            <person name="Gruber S."/>
            <person name="Han C."/>
            <person name="Henrissat B."/>
            <person name="Hermosa R."/>
            <person name="Hernandez-Onate M."/>
            <person name="Karaffa L."/>
            <person name="Kosti I."/>
            <person name="Le Crom S."/>
            <person name="Lindquist E."/>
            <person name="Lucas S."/>
            <person name="Luebeck M."/>
            <person name="Luebeck P.S."/>
            <person name="Margeot A."/>
            <person name="Metz B."/>
            <person name="Misra M."/>
            <person name="Nevalainen H."/>
            <person name="Omann M."/>
            <person name="Packer N."/>
            <person name="Perrone G."/>
            <person name="Uresti-Rivera E.E."/>
            <person name="Salamov A."/>
            <person name="Schmoll M."/>
            <person name="Seiboth B."/>
            <person name="Shapiro H."/>
            <person name="Sukno S."/>
            <person name="Tamayo-Ramos J.A."/>
            <person name="Tisch D."/>
            <person name="Wiest A."/>
            <person name="Wilkinson H.H."/>
            <person name="Zhang M."/>
            <person name="Coutinho P.M."/>
            <person name="Kenerley C.M."/>
            <person name="Monte E."/>
            <person name="Baker S.E."/>
            <person name="Grigoriev I.V."/>
        </authorList>
    </citation>
    <scope>NUCLEOTIDE SEQUENCE [LARGE SCALE GENOMIC DNA]</scope>
    <source>
        <strain evidence="3">Gv29-8 / FGSC 10586</strain>
    </source>
</reference>
<dbReference type="RefSeq" id="XP_013956057.1">
    <property type="nucleotide sequence ID" value="XM_014100582.1"/>
</dbReference>
<protein>
    <recommendedName>
        <fullName evidence="1">Heterokaryon incompatibility domain-containing protein</fullName>
    </recommendedName>
</protein>
<dbReference type="PANTHER" id="PTHR24148">
    <property type="entry name" value="ANKYRIN REPEAT DOMAIN-CONTAINING PROTEIN 39 HOMOLOG-RELATED"/>
    <property type="match status" value="1"/>
</dbReference>
<evidence type="ECO:0000313" key="2">
    <source>
        <dbReference type="EMBL" id="EHK21864.1"/>
    </source>
</evidence>
<name>G9MUM3_HYPVG</name>